<feature type="domain" description="Peptidase S8/S53" evidence="5">
    <location>
        <begin position="10"/>
        <end position="122"/>
    </location>
</feature>
<protein>
    <recommendedName>
        <fullName evidence="5">Peptidase S8/S53 domain-containing protein</fullName>
    </recommendedName>
</protein>
<dbReference type="GO" id="GO:0006508">
    <property type="term" value="P:proteolysis"/>
    <property type="evidence" value="ECO:0007669"/>
    <property type="project" value="InterPro"/>
</dbReference>
<dbReference type="EMBL" id="JADFTS010000004">
    <property type="protein sequence ID" value="KAF9609267.1"/>
    <property type="molecule type" value="Genomic_DNA"/>
</dbReference>
<comment type="caution">
    <text evidence="3">Lacks conserved residue(s) required for the propagation of feature annotation.</text>
</comment>
<dbReference type="OrthoDB" id="4803627at2759"/>
<feature type="region of interest" description="Disordered" evidence="4">
    <location>
        <begin position="1"/>
        <end position="21"/>
    </location>
</feature>
<proteinExistence type="inferred from homology"/>
<dbReference type="Proteomes" id="UP000631114">
    <property type="component" value="Unassembled WGS sequence"/>
</dbReference>
<dbReference type="PROSITE" id="PS51892">
    <property type="entry name" value="SUBTILASE"/>
    <property type="match status" value="1"/>
</dbReference>
<organism evidence="6 7">
    <name type="scientific">Coptis chinensis</name>
    <dbReference type="NCBI Taxonomy" id="261450"/>
    <lineage>
        <taxon>Eukaryota</taxon>
        <taxon>Viridiplantae</taxon>
        <taxon>Streptophyta</taxon>
        <taxon>Embryophyta</taxon>
        <taxon>Tracheophyta</taxon>
        <taxon>Spermatophyta</taxon>
        <taxon>Magnoliopsida</taxon>
        <taxon>Ranunculales</taxon>
        <taxon>Ranunculaceae</taxon>
        <taxon>Coptidoideae</taxon>
        <taxon>Coptis</taxon>
    </lineage>
</organism>
<keyword evidence="2" id="KW-0732">Signal</keyword>
<evidence type="ECO:0000256" key="2">
    <source>
        <dbReference type="ARBA" id="ARBA00022729"/>
    </source>
</evidence>
<evidence type="ECO:0000313" key="6">
    <source>
        <dbReference type="EMBL" id="KAF9609267.1"/>
    </source>
</evidence>
<dbReference type="SUPFAM" id="SSF52743">
    <property type="entry name" value="Subtilisin-like"/>
    <property type="match status" value="1"/>
</dbReference>
<sequence>MLYSSQGSSKDRNTPCAGAAEGHGTHTASTIAGTSIVGANFYGLAKGTARGGVPSARIAMYKVCTEFGCSSMDILAGFDDAIDDGVDLISISLGGGAGPDYFSDPIAIGTFHATQKDIHSLFCWE</sequence>
<reference evidence="6 7" key="1">
    <citation type="submission" date="2020-10" db="EMBL/GenBank/DDBJ databases">
        <title>The Coptis chinensis genome and diversification of protoberbering-type alkaloids.</title>
        <authorList>
            <person name="Wang B."/>
            <person name="Shu S."/>
            <person name="Song C."/>
            <person name="Liu Y."/>
        </authorList>
    </citation>
    <scope>NUCLEOTIDE SEQUENCE [LARGE SCALE GENOMIC DNA]</scope>
    <source>
        <strain evidence="6">HL-2020</strain>
        <tissue evidence="6">Leaf</tissue>
    </source>
</reference>
<evidence type="ECO:0000313" key="7">
    <source>
        <dbReference type="Proteomes" id="UP000631114"/>
    </source>
</evidence>
<comment type="similarity">
    <text evidence="1 3">Belongs to the peptidase S8 family.</text>
</comment>
<dbReference type="Pfam" id="PF00082">
    <property type="entry name" value="Peptidase_S8"/>
    <property type="match status" value="1"/>
</dbReference>
<dbReference type="Gene3D" id="3.40.50.200">
    <property type="entry name" value="Peptidase S8/S53 domain"/>
    <property type="match status" value="1"/>
</dbReference>
<dbReference type="InterPro" id="IPR045051">
    <property type="entry name" value="SBT"/>
</dbReference>
<dbReference type="PANTHER" id="PTHR10795">
    <property type="entry name" value="PROPROTEIN CONVERTASE SUBTILISIN/KEXIN"/>
    <property type="match status" value="1"/>
</dbReference>
<dbReference type="AlphaFoldDB" id="A0A835I449"/>
<evidence type="ECO:0000256" key="3">
    <source>
        <dbReference type="PROSITE-ProRule" id="PRU01240"/>
    </source>
</evidence>
<evidence type="ECO:0000256" key="4">
    <source>
        <dbReference type="SAM" id="MobiDB-lite"/>
    </source>
</evidence>
<dbReference type="InterPro" id="IPR036852">
    <property type="entry name" value="Peptidase_S8/S53_dom_sf"/>
</dbReference>
<comment type="caution">
    <text evidence="6">The sequence shown here is derived from an EMBL/GenBank/DDBJ whole genome shotgun (WGS) entry which is preliminary data.</text>
</comment>
<accession>A0A835I449</accession>
<dbReference type="GO" id="GO:0004252">
    <property type="term" value="F:serine-type endopeptidase activity"/>
    <property type="evidence" value="ECO:0007669"/>
    <property type="project" value="InterPro"/>
</dbReference>
<dbReference type="InterPro" id="IPR000209">
    <property type="entry name" value="Peptidase_S8/S53_dom"/>
</dbReference>
<gene>
    <name evidence="6" type="ORF">IFM89_014461</name>
</gene>
<evidence type="ECO:0000256" key="1">
    <source>
        <dbReference type="ARBA" id="ARBA00011073"/>
    </source>
</evidence>
<name>A0A835I449_9MAGN</name>
<keyword evidence="7" id="KW-1185">Reference proteome</keyword>
<evidence type="ECO:0000259" key="5">
    <source>
        <dbReference type="Pfam" id="PF00082"/>
    </source>
</evidence>